<gene>
    <name evidence="2" type="ORF">ABLV49_17125</name>
</gene>
<organism evidence="2">
    <name type="scientific">Polaromonas hydrogenivorans</name>
    <dbReference type="NCBI Taxonomy" id="335476"/>
    <lineage>
        <taxon>Bacteria</taxon>
        <taxon>Pseudomonadati</taxon>
        <taxon>Pseudomonadota</taxon>
        <taxon>Betaproteobacteria</taxon>
        <taxon>Burkholderiales</taxon>
        <taxon>Comamonadaceae</taxon>
        <taxon>Polaromonas</taxon>
    </lineage>
</organism>
<evidence type="ECO:0000256" key="1">
    <source>
        <dbReference type="SAM" id="MobiDB-lite"/>
    </source>
</evidence>
<protein>
    <recommendedName>
        <fullName evidence="3">Ubiquinone biosynthesis protein UbiJ</fullName>
    </recommendedName>
</protein>
<dbReference type="AlphaFoldDB" id="A0AAU7LRP1"/>
<dbReference type="PANTHER" id="PTHR38693">
    <property type="entry name" value="UBIQUINONE BIOSYNTHESIS PROTEIN UBIJ"/>
    <property type="match status" value="1"/>
</dbReference>
<proteinExistence type="predicted"/>
<dbReference type="EMBL" id="CP157675">
    <property type="protein sequence ID" value="XBP69593.1"/>
    <property type="molecule type" value="Genomic_DNA"/>
</dbReference>
<accession>A0AAU7LRP1</accession>
<feature type="region of interest" description="Disordered" evidence="1">
    <location>
        <begin position="171"/>
        <end position="239"/>
    </location>
</feature>
<evidence type="ECO:0000313" key="2">
    <source>
        <dbReference type="EMBL" id="XBP69593.1"/>
    </source>
</evidence>
<dbReference type="PANTHER" id="PTHR38693:SF1">
    <property type="entry name" value="UBIQUINONE BIOSYNTHESIS ACCESSORY FACTOR UBIJ"/>
    <property type="match status" value="1"/>
</dbReference>
<evidence type="ECO:0008006" key="3">
    <source>
        <dbReference type="Google" id="ProtNLM"/>
    </source>
</evidence>
<dbReference type="InterPro" id="IPR038989">
    <property type="entry name" value="UbiJ"/>
</dbReference>
<dbReference type="RefSeq" id="WP_349278321.1">
    <property type="nucleotide sequence ID" value="NZ_CBCSCU010000006.1"/>
</dbReference>
<sequence length="239" mass="25094">MNNTSPFSFLESIATRFQPPAWVVDEGQQRLVLFLNHVLLQEKQAQERLLRQKGRVVHLRWGMFAIDLLVTPAGLADRAPAFSKPDLVLTVAAESPLAVVQAALAGKAPPVKIEGDVQLAADIGWLAENLRWDAEEDLSRLIGDAPAHALADAGRRLASGLKQFLAKGPLSPSAQAAASPPEPTKASVVPVPPASQASPVRDAPEPGLPGTHATPVHRDEAGTSDATGAGIPIPPKASA</sequence>
<name>A0AAU7LRP1_9BURK</name>
<dbReference type="GO" id="GO:0006744">
    <property type="term" value="P:ubiquinone biosynthetic process"/>
    <property type="evidence" value="ECO:0007669"/>
    <property type="project" value="InterPro"/>
</dbReference>
<reference evidence="2" key="1">
    <citation type="submission" date="2024-05" db="EMBL/GenBank/DDBJ databases">
        <authorList>
            <person name="Bunk B."/>
            <person name="Swiderski J."/>
            <person name="Sproer C."/>
            <person name="Thiel V."/>
        </authorList>
    </citation>
    <scope>NUCLEOTIDE SEQUENCE</scope>
    <source>
        <strain evidence="2">DSM 17735</strain>
    </source>
</reference>
<feature type="compositionally biased region" description="Low complexity" evidence="1">
    <location>
        <begin position="186"/>
        <end position="200"/>
    </location>
</feature>